<feature type="signal peptide" evidence="1">
    <location>
        <begin position="1"/>
        <end position="22"/>
    </location>
</feature>
<dbReference type="InterPro" id="IPR039564">
    <property type="entry name" value="Peptidase_C39-like"/>
</dbReference>
<dbReference type="InterPro" id="IPR039563">
    <property type="entry name" value="Peptidase_C39_single_dom"/>
</dbReference>
<dbReference type="EMBL" id="JACHMH010000001">
    <property type="protein sequence ID" value="MBB4676192.1"/>
    <property type="molecule type" value="Genomic_DNA"/>
</dbReference>
<sequence length="419" mass="45818">MRRTLVALLAALCAVLAAPATANAGKSTMIDFHTWQSVHDFHQGANEGTTPTPTGLTLSRPAGTSSYADPHTGKTRDYEYARWTSTRRTVPFPATELVTSWNATTPADTWLQVELRGRGGGSTVDSKWYVMGRWASADSLIKRTTVPNQGDTNGFVDVDTFKATKPWTSYQLRITLYRVPGSTATPKLTMAGAMASAIPDRFLVPTSGPGGAWGMELPVPRYSQNLHRGNFPEYGGGGEVWCSPTSTQMVLEYWGRKPSAQQMSWIPKGYTDPSVAYAARNNYDYDYEGTGNWPFNTAYAASFGLAGHITRLSSLTELERYIRQGIPVITSQSFLASELDGAGYGTSGHIMVVVGFTRTGDVIANDPASPNNQAVRHVYKRAQFENIWQRTKRYRADGTVASGPGGIAYVIHPRWLPLP</sequence>
<accession>A0A7W7FSI2</accession>
<feature type="domain" description="Peptidase C39-like" evidence="2">
    <location>
        <begin position="217"/>
        <end position="368"/>
    </location>
</feature>
<evidence type="ECO:0000256" key="1">
    <source>
        <dbReference type="SAM" id="SignalP"/>
    </source>
</evidence>
<reference evidence="3 4" key="1">
    <citation type="submission" date="2020-08" db="EMBL/GenBank/DDBJ databases">
        <title>Sequencing the genomes of 1000 actinobacteria strains.</title>
        <authorList>
            <person name="Klenk H.-P."/>
        </authorList>
    </citation>
    <scope>NUCLEOTIDE SEQUENCE [LARGE SCALE GENOMIC DNA]</scope>
    <source>
        <strain evidence="3 4">DSM 44230</strain>
    </source>
</reference>
<evidence type="ECO:0000259" key="2">
    <source>
        <dbReference type="Pfam" id="PF13529"/>
    </source>
</evidence>
<dbReference type="RefSeq" id="WP_185002047.1">
    <property type="nucleotide sequence ID" value="NZ_BAAAUI010000016.1"/>
</dbReference>
<proteinExistence type="predicted"/>
<dbReference type="Pfam" id="PF13529">
    <property type="entry name" value="Peptidase_C39_2"/>
    <property type="match status" value="1"/>
</dbReference>
<name>A0A7W7FSI2_9PSEU</name>
<organism evidence="3 4">
    <name type="scientific">Crossiella cryophila</name>
    <dbReference type="NCBI Taxonomy" id="43355"/>
    <lineage>
        <taxon>Bacteria</taxon>
        <taxon>Bacillati</taxon>
        <taxon>Actinomycetota</taxon>
        <taxon>Actinomycetes</taxon>
        <taxon>Pseudonocardiales</taxon>
        <taxon>Pseudonocardiaceae</taxon>
        <taxon>Crossiella</taxon>
    </lineage>
</organism>
<feature type="chain" id="PRO_5038666396" description="Peptidase C39-like domain-containing protein" evidence="1">
    <location>
        <begin position="23"/>
        <end position="419"/>
    </location>
</feature>
<keyword evidence="4" id="KW-1185">Reference proteome</keyword>
<dbReference type="Gene3D" id="3.90.70.10">
    <property type="entry name" value="Cysteine proteinases"/>
    <property type="match status" value="1"/>
</dbReference>
<protein>
    <recommendedName>
        <fullName evidence="2">Peptidase C39-like domain-containing protein</fullName>
    </recommendedName>
</protein>
<gene>
    <name evidence="3" type="ORF">HNR67_002310</name>
</gene>
<dbReference type="Proteomes" id="UP000533598">
    <property type="component" value="Unassembled WGS sequence"/>
</dbReference>
<evidence type="ECO:0000313" key="4">
    <source>
        <dbReference type="Proteomes" id="UP000533598"/>
    </source>
</evidence>
<comment type="caution">
    <text evidence="3">The sequence shown here is derived from an EMBL/GenBank/DDBJ whole genome shotgun (WGS) entry which is preliminary data.</text>
</comment>
<keyword evidence="1" id="KW-0732">Signal</keyword>
<evidence type="ECO:0000313" key="3">
    <source>
        <dbReference type="EMBL" id="MBB4676192.1"/>
    </source>
</evidence>
<dbReference type="CDD" id="cd02549">
    <property type="entry name" value="Peptidase_C39A"/>
    <property type="match status" value="1"/>
</dbReference>
<dbReference type="AlphaFoldDB" id="A0A7W7FSI2"/>